<accession>A0A9D1FL96</accession>
<feature type="transmembrane region" description="Helical" evidence="1">
    <location>
        <begin position="138"/>
        <end position="163"/>
    </location>
</feature>
<sequence length="178" mass="18361">MQAESKARKAASMGLLMALAIALNFLENLIPALPAMPPGVKLGLSNIVVAYCLFYLGGREALFVAVLKSGFVLLTRGVVAGAASISGGLLSLAAMAVAMRLAGKGPSRYFAVSIPGAVLHNIGQLLAVSIMLKNTAVFYSLPVLFLAGVLMGCVTAALLRVVLPALRRVTPSKGPGRE</sequence>
<dbReference type="Proteomes" id="UP000824002">
    <property type="component" value="Unassembled WGS sequence"/>
</dbReference>
<dbReference type="PIRSF" id="PIRSF027391">
    <property type="entry name" value="Hpre_diP_synt_I"/>
    <property type="match status" value="1"/>
</dbReference>
<gene>
    <name evidence="2" type="ORF">IAB51_02120</name>
</gene>
<protein>
    <submittedName>
        <fullName evidence="2">Gx transporter family protein</fullName>
    </submittedName>
</protein>
<reference evidence="2" key="2">
    <citation type="journal article" date="2021" name="PeerJ">
        <title>Extensive microbial diversity within the chicken gut microbiome revealed by metagenomics and culture.</title>
        <authorList>
            <person name="Gilroy R."/>
            <person name="Ravi A."/>
            <person name="Getino M."/>
            <person name="Pursley I."/>
            <person name="Horton D.L."/>
            <person name="Alikhan N.F."/>
            <person name="Baker D."/>
            <person name="Gharbi K."/>
            <person name="Hall N."/>
            <person name="Watson M."/>
            <person name="Adriaenssens E.M."/>
            <person name="Foster-Nyarko E."/>
            <person name="Jarju S."/>
            <person name="Secka A."/>
            <person name="Antonio M."/>
            <person name="Oren A."/>
            <person name="Chaudhuri R.R."/>
            <person name="La Ragione R."/>
            <person name="Hildebrand F."/>
            <person name="Pallen M.J."/>
        </authorList>
    </citation>
    <scope>NUCLEOTIDE SEQUENCE</scope>
    <source>
        <strain evidence="2">CHK199-13235</strain>
    </source>
</reference>
<proteinExistence type="predicted"/>
<dbReference type="Pfam" id="PF07456">
    <property type="entry name" value="Hpre_diP_synt_I"/>
    <property type="match status" value="1"/>
</dbReference>
<comment type="caution">
    <text evidence="2">The sequence shown here is derived from an EMBL/GenBank/DDBJ whole genome shotgun (WGS) entry which is preliminary data.</text>
</comment>
<evidence type="ECO:0000256" key="1">
    <source>
        <dbReference type="SAM" id="Phobius"/>
    </source>
</evidence>
<keyword evidence="1" id="KW-1133">Transmembrane helix</keyword>
<feature type="transmembrane region" description="Helical" evidence="1">
    <location>
        <begin position="78"/>
        <end position="97"/>
    </location>
</feature>
<reference evidence="2" key="1">
    <citation type="submission" date="2020-10" db="EMBL/GenBank/DDBJ databases">
        <authorList>
            <person name="Gilroy R."/>
        </authorList>
    </citation>
    <scope>NUCLEOTIDE SEQUENCE</scope>
    <source>
        <strain evidence="2">CHK199-13235</strain>
    </source>
</reference>
<keyword evidence="1" id="KW-0812">Transmembrane</keyword>
<feature type="transmembrane region" description="Helical" evidence="1">
    <location>
        <begin position="42"/>
        <end position="58"/>
    </location>
</feature>
<organism evidence="2 3">
    <name type="scientific">Candidatus Merdivicinus excrementipullorum</name>
    <dbReference type="NCBI Taxonomy" id="2840867"/>
    <lineage>
        <taxon>Bacteria</taxon>
        <taxon>Bacillati</taxon>
        <taxon>Bacillota</taxon>
        <taxon>Clostridia</taxon>
        <taxon>Eubacteriales</taxon>
        <taxon>Oscillospiraceae</taxon>
        <taxon>Oscillospiraceae incertae sedis</taxon>
        <taxon>Candidatus Merdivicinus</taxon>
    </lineage>
</organism>
<dbReference type="InterPro" id="IPR014535">
    <property type="entry name" value="Hpre_diP_synt_I"/>
</dbReference>
<feature type="transmembrane region" description="Helical" evidence="1">
    <location>
        <begin position="12"/>
        <end position="30"/>
    </location>
</feature>
<evidence type="ECO:0000313" key="3">
    <source>
        <dbReference type="Proteomes" id="UP000824002"/>
    </source>
</evidence>
<dbReference type="InterPro" id="IPR010898">
    <property type="entry name" value="Hpre_diP_synth_I"/>
</dbReference>
<name>A0A9D1FL96_9FIRM</name>
<keyword evidence="1" id="KW-0472">Membrane</keyword>
<dbReference type="Gene3D" id="1.10.1760.20">
    <property type="match status" value="1"/>
</dbReference>
<dbReference type="EMBL" id="DVJP01000018">
    <property type="protein sequence ID" value="HIS75582.1"/>
    <property type="molecule type" value="Genomic_DNA"/>
</dbReference>
<dbReference type="AlphaFoldDB" id="A0A9D1FL96"/>
<evidence type="ECO:0000313" key="2">
    <source>
        <dbReference type="EMBL" id="HIS75582.1"/>
    </source>
</evidence>
<feature type="transmembrane region" description="Helical" evidence="1">
    <location>
        <begin position="109"/>
        <end position="132"/>
    </location>
</feature>